<feature type="non-terminal residue" evidence="1">
    <location>
        <position position="154"/>
    </location>
</feature>
<gene>
    <name evidence="1" type="ORF">H4R21_006007</name>
</gene>
<sequence>MAALALVGEIQQLLDSDLCESALHLAELECRPQLMDADVAPAERLALLRAYCRCLGALKQHRAALRAITAFVASPVRARLAAEDLEDVARDIAQVRWELGEHDLCLAQLRQIPRSHRTAKDIARMARCAAAVQSADAPELYAELLKRQPNAVEA</sequence>
<dbReference type="EMBL" id="JANBUN010002987">
    <property type="protein sequence ID" value="KAJ2793151.1"/>
    <property type="molecule type" value="Genomic_DNA"/>
</dbReference>
<accession>A0ACC1KQF3</accession>
<dbReference type="Proteomes" id="UP001140087">
    <property type="component" value="Unassembled WGS sequence"/>
</dbReference>
<keyword evidence="2" id="KW-1185">Reference proteome</keyword>
<organism evidence="1 2">
    <name type="scientific">Coemansia helicoidea</name>
    <dbReference type="NCBI Taxonomy" id="1286919"/>
    <lineage>
        <taxon>Eukaryota</taxon>
        <taxon>Fungi</taxon>
        <taxon>Fungi incertae sedis</taxon>
        <taxon>Zoopagomycota</taxon>
        <taxon>Kickxellomycotina</taxon>
        <taxon>Kickxellomycetes</taxon>
        <taxon>Kickxellales</taxon>
        <taxon>Kickxellaceae</taxon>
        <taxon>Coemansia</taxon>
    </lineage>
</organism>
<name>A0ACC1KQF3_9FUNG</name>
<proteinExistence type="predicted"/>
<evidence type="ECO:0000313" key="1">
    <source>
        <dbReference type="EMBL" id="KAJ2793151.1"/>
    </source>
</evidence>
<evidence type="ECO:0000313" key="2">
    <source>
        <dbReference type="Proteomes" id="UP001140087"/>
    </source>
</evidence>
<protein>
    <submittedName>
        <fullName evidence="1">Uncharacterized protein</fullName>
    </submittedName>
</protein>
<comment type="caution">
    <text evidence="1">The sequence shown here is derived from an EMBL/GenBank/DDBJ whole genome shotgun (WGS) entry which is preliminary data.</text>
</comment>
<reference evidence="1" key="1">
    <citation type="submission" date="2022-07" db="EMBL/GenBank/DDBJ databases">
        <title>Phylogenomic reconstructions and comparative analyses of Kickxellomycotina fungi.</title>
        <authorList>
            <person name="Reynolds N.K."/>
            <person name="Stajich J.E."/>
            <person name="Barry K."/>
            <person name="Grigoriev I.V."/>
            <person name="Crous P."/>
            <person name="Smith M.E."/>
        </authorList>
    </citation>
    <scope>NUCLEOTIDE SEQUENCE</scope>
    <source>
        <strain evidence="1">BCRC 34780</strain>
    </source>
</reference>